<evidence type="ECO:0000256" key="4">
    <source>
        <dbReference type="ARBA" id="ARBA00023163"/>
    </source>
</evidence>
<dbReference type="CDD" id="cd19974">
    <property type="entry name" value="PBP1_LacI-like"/>
    <property type="match status" value="1"/>
</dbReference>
<dbReference type="CDD" id="cd01392">
    <property type="entry name" value="HTH_LacI"/>
    <property type="match status" value="1"/>
</dbReference>
<proteinExistence type="predicted"/>
<evidence type="ECO:0000259" key="5">
    <source>
        <dbReference type="PROSITE" id="PS50932"/>
    </source>
</evidence>
<keyword evidence="4" id="KW-0804">Transcription</keyword>
<gene>
    <name evidence="6" type="ORF">ACFQ2I_01700</name>
</gene>
<dbReference type="Proteomes" id="UP001596989">
    <property type="component" value="Unassembled WGS sequence"/>
</dbReference>
<dbReference type="InterPro" id="IPR010982">
    <property type="entry name" value="Lambda_DNA-bd_dom_sf"/>
</dbReference>
<evidence type="ECO:0000313" key="6">
    <source>
        <dbReference type="EMBL" id="MFD0958097.1"/>
    </source>
</evidence>
<dbReference type="EMBL" id="JBHTJZ010000004">
    <property type="protein sequence ID" value="MFD0958097.1"/>
    <property type="molecule type" value="Genomic_DNA"/>
</dbReference>
<dbReference type="InterPro" id="IPR000843">
    <property type="entry name" value="HTH_LacI"/>
</dbReference>
<dbReference type="InterPro" id="IPR028082">
    <property type="entry name" value="Peripla_BP_I"/>
</dbReference>
<keyword evidence="7" id="KW-1185">Reference proteome</keyword>
<evidence type="ECO:0000256" key="3">
    <source>
        <dbReference type="ARBA" id="ARBA00023125"/>
    </source>
</evidence>
<reference evidence="7" key="1">
    <citation type="journal article" date="2019" name="Int. J. Syst. Evol. Microbiol.">
        <title>The Global Catalogue of Microorganisms (GCM) 10K type strain sequencing project: providing services to taxonomists for standard genome sequencing and annotation.</title>
        <authorList>
            <consortium name="The Broad Institute Genomics Platform"/>
            <consortium name="The Broad Institute Genome Sequencing Center for Infectious Disease"/>
            <person name="Wu L."/>
            <person name="Ma J."/>
        </authorList>
    </citation>
    <scope>NUCLEOTIDE SEQUENCE [LARGE SCALE GENOMIC DNA]</scope>
    <source>
        <strain evidence="7">CCUG 59129</strain>
    </source>
</reference>
<dbReference type="PROSITE" id="PS50932">
    <property type="entry name" value="HTH_LACI_2"/>
    <property type="match status" value="1"/>
</dbReference>
<dbReference type="RefSeq" id="WP_377561742.1">
    <property type="nucleotide sequence ID" value="NZ_JBHTJZ010000004.1"/>
</dbReference>
<dbReference type="PANTHER" id="PTHR30146:SF148">
    <property type="entry name" value="HTH-TYPE TRANSCRIPTIONAL REPRESSOR PURR-RELATED"/>
    <property type="match status" value="1"/>
</dbReference>
<sequence length="343" mass="38834">MKGKSRKTSMQDLADHLCISKNAVSLAINNKPGVSEELRAKVLEAANQLNYRFTKKNKQVRNNLLILIPSYIKNDRIFYYELFWAIEQRTKENGYNAMICGVTPEMEEWRTLPELYDEMPFHGIIIVGVFRLDYVRRLLETGLPLVTVDHCYETLQLNAVVTANEEEAYKMVRHLIDYGHRDIGFIGSIEMTRSFKDRWSGYCHAMKDAGLDIQEQYCLLQPSPLEVLLGSKDELTAYIDGLRSMPTAWFCANDVIAISMIQILQSRGLTVPGDISIAGFDDIASSTLIAPALTTIQVQREQLGFEAVDFLIRQIEFGGAPAKLSVYGELIARDSCTWAKKSD</sequence>
<feature type="domain" description="HTH lacI-type" evidence="5">
    <location>
        <begin position="8"/>
        <end position="62"/>
    </location>
</feature>
<dbReference type="SUPFAM" id="SSF47413">
    <property type="entry name" value="lambda repressor-like DNA-binding domains"/>
    <property type="match status" value="1"/>
</dbReference>
<dbReference type="Pfam" id="PF00356">
    <property type="entry name" value="LacI"/>
    <property type="match status" value="1"/>
</dbReference>
<evidence type="ECO:0000256" key="2">
    <source>
        <dbReference type="ARBA" id="ARBA00023015"/>
    </source>
</evidence>
<keyword evidence="2" id="KW-0805">Transcription regulation</keyword>
<dbReference type="Gene3D" id="3.40.50.2300">
    <property type="match status" value="2"/>
</dbReference>
<comment type="caution">
    <text evidence="6">The sequence shown here is derived from an EMBL/GenBank/DDBJ whole genome shotgun (WGS) entry which is preliminary data.</text>
</comment>
<name>A0ABW3HKT1_9BACL</name>
<evidence type="ECO:0000313" key="7">
    <source>
        <dbReference type="Proteomes" id="UP001596989"/>
    </source>
</evidence>
<dbReference type="InterPro" id="IPR046335">
    <property type="entry name" value="LacI/GalR-like_sensor"/>
</dbReference>
<dbReference type="SMART" id="SM00354">
    <property type="entry name" value="HTH_LACI"/>
    <property type="match status" value="1"/>
</dbReference>
<evidence type="ECO:0000256" key="1">
    <source>
        <dbReference type="ARBA" id="ARBA00022491"/>
    </source>
</evidence>
<accession>A0ABW3HKT1</accession>
<dbReference type="GO" id="GO:0003677">
    <property type="term" value="F:DNA binding"/>
    <property type="evidence" value="ECO:0007669"/>
    <property type="project" value="UniProtKB-KW"/>
</dbReference>
<dbReference type="Pfam" id="PF13377">
    <property type="entry name" value="Peripla_BP_3"/>
    <property type="match status" value="1"/>
</dbReference>
<dbReference type="Gene3D" id="1.10.260.40">
    <property type="entry name" value="lambda repressor-like DNA-binding domains"/>
    <property type="match status" value="1"/>
</dbReference>
<keyword evidence="1" id="KW-0678">Repressor</keyword>
<organism evidence="6 7">
    <name type="scientific">Paenibacillus chungangensis</name>
    <dbReference type="NCBI Taxonomy" id="696535"/>
    <lineage>
        <taxon>Bacteria</taxon>
        <taxon>Bacillati</taxon>
        <taxon>Bacillota</taxon>
        <taxon>Bacilli</taxon>
        <taxon>Bacillales</taxon>
        <taxon>Paenibacillaceae</taxon>
        <taxon>Paenibacillus</taxon>
    </lineage>
</organism>
<protein>
    <submittedName>
        <fullName evidence="6">LacI family DNA-binding transcriptional regulator</fullName>
    </submittedName>
</protein>
<dbReference type="SUPFAM" id="SSF53822">
    <property type="entry name" value="Periplasmic binding protein-like I"/>
    <property type="match status" value="1"/>
</dbReference>
<keyword evidence="3 6" id="KW-0238">DNA-binding</keyword>
<dbReference type="PANTHER" id="PTHR30146">
    <property type="entry name" value="LACI-RELATED TRANSCRIPTIONAL REPRESSOR"/>
    <property type="match status" value="1"/>
</dbReference>